<organism evidence="1">
    <name type="scientific">Spirodela intermedia</name>
    <name type="common">Intermediate duckweed</name>
    <dbReference type="NCBI Taxonomy" id="51605"/>
    <lineage>
        <taxon>Eukaryota</taxon>
        <taxon>Viridiplantae</taxon>
        <taxon>Streptophyta</taxon>
        <taxon>Embryophyta</taxon>
        <taxon>Tracheophyta</taxon>
        <taxon>Spermatophyta</taxon>
        <taxon>Magnoliopsida</taxon>
        <taxon>Liliopsida</taxon>
        <taxon>Araceae</taxon>
        <taxon>Lemnoideae</taxon>
        <taxon>Spirodela</taxon>
    </lineage>
</organism>
<dbReference type="InterPro" id="IPR043502">
    <property type="entry name" value="DNA/RNA_pol_sf"/>
</dbReference>
<dbReference type="OrthoDB" id="783906at2759"/>
<evidence type="ECO:0000313" key="2">
    <source>
        <dbReference type="EMBL" id="CAA7395579.1"/>
    </source>
</evidence>
<dbReference type="AlphaFoldDB" id="A0A7I8IQI9"/>
<name>A0A7I8IQI9_SPIIN</name>
<protein>
    <submittedName>
        <fullName evidence="1">Uncharacterized protein</fullName>
    </submittedName>
</protein>
<proteinExistence type="predicted"/>
<dbReference type="Gene3D" id="3.30.70.270">
    <property type="match status" value="1"/>
</dbReference>
<dbReference type="InterPro" id="IPR043128">
    <property type="entry name" value="Rev_trsase/Diguanyl_cyclase"/>
</dbReference>
<gene>
    <name evidence="1" type="ORF">SI7747_05005693</name>
    <name evidence="2" type="ORF">SI8410_05006242</name>
</gene>
<sequence length="54" mass="6782">MNWKKVIMINQWPKEVLERRSFLRLVNYYYKFIRSLSHIVVLLTKVLKKDQKWT</sequence>
<dbReference type="Proteomes" id="UP000663760">
    <property type="component" value="Chromosome 5"/>
</dbReference>
<keyword evidence="3" id="KW-1185">Reference proteome</keyword>
<evidence type="ECO:0000313" key="1">
    <source>
        <dbReference type="EMBL" id="CAA2619524.1"/>
    </source>
</evidence>
<evidence type="ECO:0000313" key="3">
    <source>
        <dbReference type="Proteomes" id="UP000663760"/>
    </source>
</evidence>
<reference evidence="1" key="1">
    <citation type="submission" date="2019-12" db="EMBL/GenBank/DDBJ databases">
        <authorList>
            <person name="Scholz U."/>
            <person name="Mascher M."/>
            <person name="Fiebig A."/>
        </authorList>
    </citation>
    <scope>NUCLEOTIDE SEQUENCE</scope>
</reference>
<dbReference type="EMBL" id="LR746268">
    <property type="protein sequence ID" value="CAA7395579.1"/>
    <property type="molecule type" value="Genomic_DNA"/>
</dbReference>
<accession>A0A7I8IQI9</accession>
<dbReference type="EMBL" id="LR743592">
    <property type="protein sequence ID" value="CAA2619524.1"/>
    <property type="molecule type" value="Genomic_DNA"/>
</dbReference>
<dbReference type="SUPFAM" id="SSF56672">
    <property type="entry name" value="DNA/RNA polymerases"/>
    <property type="match status" value="1"/>
</dbReference>